<dbReference type="Pfam" id="PF02365">
    <property type="entry name" value="NAM"/>
    <property type="match status" value="1"/>
</dbReference>
<dbReference type="PANTHER" id="PTHR31719:SF94">
    <property type="entry name" value="PROTEIN ATAF2"/>
    <property type="match status" value="1"/>
</dbReference>
<dbReference type="EMBL" id="JAATIQ010000712">
    <property type="protein sequence ID" value="KAF4348236.1"/>
    <property type="molecule type" value="Genomic_DNA"/>
</dbReference>
<dbReference type="AlphaFoldDB" id="A0A7J6EFX7"/>
<evidence type="ECO:0000313" key="7">
    <source>
        <dbReference type="EMBL" id="KAF4348236.1"/>
    </source>
</evidence>
<evidence type="ECO:0000256" key="3">
    <source>
        <dbReference type="ARBA" id="ARBA00023163"/>
    </source>
</evidence>
<feature type="compositionally biased region" description="Polar residues" evidence="5">
    <location>
        <begin position="388"/>
        <end position="403"/>
    </location>
</feature>
<keyword evidence="2" id="KW-0238">DNA-binding</keyword>
<evidence type="ECO:0000256" key="2">
    <source>
        <dbReference type="ARBA" id="ARBA00023125"/>
    </source>
</evidence>
<dbReference type="Gene3D" id="2.170.150.80">
    <property type="entry name" value="NAC domain"/>
    <property type="match status" value="1"/>
</dbReference>
<sequence length="433" mass="48219">MPSQSVDCSEVKLRGRNAKEWAPATKLPKQPDFASLTDIHSTDDHRSNFVTALLPLYQAAMCPPATSPSHEISTFCSGEEIIMSMEKMESGIPPPCNVISDVNPFEHMPENLPDGIWFYIMSKVEKDASFGYWRPKGEACQIFSNSSITGWRNTLDFFEGQAPHGHKTNWVMQKYWITWNILPKDNNEKESLLCNIFVVDEQKSNHGMPQKIARADMASQSTQSVIQRSENYTGQSSTSKPQTSEDNEIGNRVSAPTNLVDIVPPADSDYLSGGDFLELLDLQIPPSPSSSSDSSCVTMSSEECFDALDLLADIESEKEKPFDLVQNNAGCKLSVFVSSKPTEMVMHPALTGTCKSQSKELEGSAKIPDEKVLKNPIKNQKPDLKIEGTSSTCGNRLESQGGNKTEEEEEEDKKEAHGRRKKLRKKYLCFMPF</sequence>
<dbReference type="EMBL" id="JAATIP010000238">
    <property type="protein sequence ID" value="KAF4357312.1"/>
    <property type="molecule type" value="Genomic_DNA"/>
</dbReference>
<evidence type="ECO:0000313" key="10">
    <source>
        <dbReference type="Proteomes" id="UP000525078"/>
    </source>
</evidence>
<dbReference type="Proteomes" id="UP000583929">
    <property type="component" value="Unassembled WGS sequence"/>
</dbReference>
<feature type="region of interest" description="Disordered" evidence="5">
    <location>
        <begin position="214"/>
        <end position="256"/>
    </location>
</feature>
<evidence type="ECO:0000259" key="6">
    <source>
        <dbReference type="PROSITE" id="PS51005"/>
    </source>
</evidence>
<comment type="caution">
    <text evidence="8">The sequence shown here is derived from an EMBL/GenBank/DDBJ whole genome shotgun (WGS) entry which is preliminary data.</text>
</comment>
<keyword evidence="4" id="KW-0539">Nucleus</keyword>
<dbReference type="GO" id="GO:0003677">
    <property type="term" value="F:DNA binding"/>
    <property type="evidence" value="ECO:0007669"/>
    <property type="project" value="UniProtKB-KW"/>
</dbReference>
<evidence type="ECO:0000256" key="4">
    <source>
        <dbReference type="ARBA" id="ARBA00023242"/>
    </source>
</evidence>
<dbReference type="GO" id="GO:0006355">
    <property type="term" value="P:regulation of DNA-templated transcription"/>
    <property type="evidence" value="ECO:0007669"/>
    <property type="project" value="InterPro"/>
</dbReference>
<dbReference type="PANTHER" id="PTHR31719">
    <property type="entry name" value="NAC TRANSCRIPTION FACTOR 56"/>
    <property type="match status" value="1"/>
</dbReference>
<dbReference type="SUPFAM" id="SSF101941">
    <property type="entry name" value="NAC domain"/>
    <property type="match status" value="1"/>
</dbReference>
<evidence type="ECO:0000256" key="5">
    <source>
        <dbReference type="SAM" id="MobiDB-lite"/>
    </source>
</evidence>
<keyword evidence="11" id="KW-1185">Reference proteome</keyword>
<dbReference type="InterPro" id="IPR003441">
    <property type="entry name" value="NAC-dom"/>
</dbReference>
<protein>
    <recommendedName>
        <fullName evidence="6">NAC domain-containing protein</fullName>
    </recommendedName>
</protein>
<name>A0A7J6EFX7_CANSA</name>
<organism evidence="8 10">
    <name type="scientific">Cannabis sativa</name>
    <name type="common">Hemp</name>
    <name type="synonym">Marijuana</name>
    <dbReference type="NCBI Taxonomy" id="3483"/>
    <lineage>
        <taxon>Eukaryota</taxon>
        <taxon>Viridiplantae</taxon>
        <taxon>Streptophyta</taxon>
        <taxon>Embryophyta</taxon>
        <taxon>Tracheophyta</taxon>
        <taxon>Spermatophyta</taxon>
        <taxon>Magnoliopsida</taxon>
        <taxon>eudicotyledons</taxon>
        <taxon>Gunneridae</taxon>
        <taxon>Pentapetalae</taxon>
        <taxon>rosids</taxon>
        <taxon>fabids</taxon>
        <taxon>Rosales</taxon>
        <taxon>Cannabaceae</taxon>
        <taxon>Cannabis</taxon>
    </lineage>
</organism>
<evidence type="ECO:0000313" key="11">
    <source>
        <dbReference type="Proteomes" id="UP000583929"/>
    </source>
</evidence>
<dbReference type="PROSITE" id="PS51005">
    <property type="entry name" value="NAC"/>
    <property type="match status" value="1"/>
</dbReference>
<dbReference type="InterPro" id="IPR036093">
    <property type="entry name" value="NAC_dom_sf"/>
</dbReference>
<gene>
    <name evidence="8" type="ORF">F8388_002820</name>
    <name evidence="9" type="ORF">F8388_015053</name>
    <name evidence="7" type="ORF">G4B88_005564</name>
</gene>
<evidence type="ECO:0000256" key="1">
    <source>
        <dbReference type="ARBA" id="ARBA00023015"/>
    </source>
</evidence>
<feature type="region of interest" description="Disordered" evidence="5">
    <location>
        <begin position="377"/>
        <end position="422"/>
    </location>
</feature>
<dbReference type="Proteomes" id="UP000525078">
    <property type="component" value="Unassembled WGS sequence"/>
</dbReference>
<proteinExistence type="predicted"/>
<evidence type="ECO:0000313" key="8">
    <source>
        <dbReference type="EMBL" id="KAF4357312.1"/>
    </source>
</evidence>
<keyword evidence="1" id="KW-0805">Transcription regulation</keyword>
<dbReference type="EMBL" id="JAATIP010000219">
    <property type="protein sequence ID" value="KAF4359006.1"/>
    <property type="molecule type" value="Genomic_DNA"/>
</dbReference>
<feature type="compositionally biased region" description="Polar residues" evidence="5">
    <location>
        <begin position="218"/>
        <end position="244"/>
    </location>
</feature>
<keyword evidence="3" id="KW-0804">Transcription</keyword>
<reference evidence="10 11" key="1">
    <citation type="journal article" date="2020" name="bioRxiv">
        <title>Sequence and annotation of 42 cannabis genomes reveals extensive copy number variation in cannabinoid synthesis and pathogen resistance genes.</title>
        <authorList>
            <person name="Mckernan K.J."/>
            <person name="Helbert Y."/>
            <person name="Kane L.T."/>
            <person name="Ebling H."/>
            <person name="Zhang L."/>
            <person name="Liu B."/>
            <person name="Eaton Z."/>
            <person name="Mclaughlin S."/>
            <person name="Kingan S."/>
            <person name="Baybayan P."/>
            <person name="Concepcion G."/>
            <person name="Jordan M."/>
            <person name="Riva A."/>
            <person name="Barbazuk W."/>
            <person name="Harkins T."/>
        </authorList>
    </citation>
    <scope>NUCLEOTIDE SEQUENCE [LARGE SCALE GENOMIC DNA]</scope>
    <source>
        <strain evidence="10 11">cv. Jamaican Lion 4</strain>
        <strain evidence="7">Father</strain>
        <strain evidence="8">Mother</strain>
        <tissue evidence="8">Leaf</tissue>
    </source>
</reference>
<accession>A0A7J6EFX7</accession>
<feature type="domain" description="NAC" evidence="6">
    <location>
        <begin position="68"/>
        <end position="199"/>
    </location>
</feature>
<evidence type="ECO:0000313" key="9">
    <source>
        <dbReference type="EMBL" id="KAF4359006.1"/>
    </source>
</evidence>